<keyword evidence="7" id="KW-1185">Reference proteome</keyword>
<proteinExistence type="predicted"/>
<keyword evidence="2" id="KW-0812">Transmembrane</keyword>
<gene>
    <name evidence="6" type="ORF">HMPREF1015_00908</name>
</gene>
<dbReference type="GO" id="GO:0012505">
    <property type="term" value="C:endomembrane system"/>
    <property type="evidence" value="ECO:0007669"/>
    <property type="project" value="UniProtKB-SubCell"/>
</dbReference>
<dbReference type="InterPro" id="IPR010652">
    <property type="entry name" value="DUF1232"/>
</dbReference>
<evidence type="ECO:0000256" key="4">
    <source>
        <dbReference type="ARBA" id="ARBA00023136"/>
    </source>
</evidence>
<keyword evidence="3" id="KW-1133">Transmembrane helix</keyword>
<evidence type="ECO:0000313" key="6">
    <source>
        <dbReference type="EMBL" id="EHL76962.1"/>
    </source>
</evidence>
<name>G9QMZ1_9BACI</name>
<evidence type="ECO:0000256" key="3">
    <source>
        <dbReference type="ARBA" id="ARBA00022989"/>
    </source>
</evidence>
<protein>
    <recommendedName>
        <fullName evidence="5">DUF1232 domain-containing protein</fullName>
    </recommendedName>
</protein>
<comment type="caution">
    <text evidence="6">The sequence shown here is derived from an EMBL/GenBank/DDBJ whole genome shotgun (WGS) entry which is preliminary data.</text>
</comment>
<comment type="subcellular location">
    <subcellularLocation>
        <location evidence="1">Endomembrane system</location>
        <topology evidence="1">Multi-pass membrane protein</topology>
    </subcellularLocation>
</comment>
<accession>G9QMZ1</accession>
<evidence type="ECO:0000313" key="7">
    <source>
        <dbReference type="Proteomes" id="UP000011747"/>
    </source>
</evidence>
<evidence type="ECO:0000256" key="1">
    <source>
        <dbReference type="ARBA" id="ARBA00004127"/>
    </source>
</evidence>
<keyword evidence="4" id="KW-0472">Membrane</keyword>
<evidence type="ECO:0000259" key="5">
    <source>
        <dbReference type="Pfam" id="PF06803"/>
    </source>
</evidence>
<dbReference type="EMBL" id="ACWF01000120">
    <property type="protein sequence ID" value="EHL76962.1"/>
    <property type="molecule type" value="Genomic_DNA"/>
</dbReference>
<evidence type="ECO:0000256" key="2">
    <source>
        <dbReference type="ARBA" id="ARBA00022692"/>
    </source>
</evidence>
<dbReference type="Pfam" id="PF06803">
    <property type="entry name" value="DUF1232"/>
    <property type="match status" value="1"/>
</dbReference>
<organism evidence="6 7">
    <name type="scientific">Bacillus smithii 7_3_47FAA</name>
    <dbReference type="NCBI Taxonomy" id="665952"/>
    <lineage>
        <taxon>Bacteria</taxon>
        <taxon>Bacillati</taxon>
        <taxon>Bacillota</taxon>
        <taxon>Bacilli</taxon>
        <taxon>Bacillales</taxon>
        <taxon>Bacillaceae</taxon>
        <taxon>Bacillus</taxon>
    </lineage>
</organism>
<feature type="domain" description="DUF1232" evidence="5">
    <location>
        <begin position="91"/>
        <end position="125"/>
    </location>
</feature>
<dbReference type="HOGENOM" id="CLU_110199_0_1_9"/>
<dbReference type="AlphaFoldDB" id="G9QMZ1"/>
<reference evidence="6 7" key="1">
    <citation type="submission" date="2011-09" db="EMBL/GenBank/DDBJ databases">
        <title>The Genome Sequence of Bacillus smithii 7_3_47FAA.</title>
        <authorList>
            <consortium name="The Broad Institute Genome Sequencing Platform"/>
            <person name="Earl A."/>
            <person name="Ward D."/>
            <person name="Feldgarden M."/>
            <person name="Gevers D."/>
            <person name="Daigneault M."/>
            <person name="Strauss J."/>
            <person name="Allen-Vercoe E."/>
            <person name="Young S.K."/>
            <person name="Zeng Q."/>
            <person name="Gargeya S."/>
            <person name="Fitzgerald M."/>
            <person name="Haas B."/>
            <person name="Abouelleil A."/>
            <person name="Alvarado L."/>
            <person name="Arachchi H.M."/>
            <person name="Berlin A."/>
            <person name="Brown A."/>
            <person name="Chapman S.B."/>
            <person name="Chen Z."/>
            <person name="Dunbar C."/>
            <person name="Freedman E."/>
            <person name="Gearin G."/>
            <person name="Goldberg J."/>
            <person name="Griggs A."/>
            <person name="Gujja S."/>
            <person name="Heiman D."/>
            <person name="Howarth C."/>
            <person name="Larson L."/>
            <person name="Lui A."/>
            <person name="MacDonald P.J.P."/>
            <person name="Montmayeur A."/>
            <person name="Murphy C."/>
            <person name="Neiman D."/>
            <person name="Pearson M."/>
            <person name="Priest M."/>
            <person name="Roberts A."/>
            <person name="Saif S."/>
            <person name="Shea T."/>
            <person name="Shenoy N."/>
            <person name="Sisk P."/>
            <person name="Stolte C."/>
            <person name="Sykes S."/>
            <person name="Wortman J."/>
            <person name="Nusbaum C."/>
            <person name="Birren B."/>
        </authorList>
    </citation>
    <scope>NUCLEOTIDE SEQUENCE [LARGE SCALE GENOMIC DNA]</scope>
    <source>
        <strain evidence="6 7">7_3_47FAA</strain>
    </source>
</reference>
<sequence length="154" mass="17839">MKIRTGMIPLNSLRHNRGDEESKNSNVFVGRAKEYLKDKRKAMKLIRRATIKAGKNKRRLRDVWSNLQLLLELAKAWSKGEYRQIPYRSMLSIFAAIVYFAVPTDAIPDVLLGFGLIDDAAVIGFTLKLVEKDLERFKQWKEKKNSPQMIDTKE</sequence>
<dbReference type="Proteomes" id="UP000011747">
    <property type="component" value="Unassembled WGS sequence"/>
</dbReference>
<dbReference type="PATRIC" id="fig|665952.3.peg.2481"/>